<dbReference type="InterPro" id="IPR012480">
    <property type="entry name" value="Hepar_II_III_C"/>
</dbReference>
<organism evidence="5 6">
    <name type="scientific">Candidatus Aphodoplasma excrementigallinarum</name>
    <dbReference type="NCBI Taxonomy" id="2840673"/>
    <lineage>
        <taxon>Bacteria</taxon>
        <taxon>Bacillati</taxon>
        <taxon>Bacillota</taxon>
        <taxon>Clostridia</taxon>
        <taxon>Eubacteriales</taxon>
        <taxon>Candidatus Aphodoplasma</taxon>
    </lineage>
</organism>
<dbReference type="SUPFAM" id="SSF55383">
    <property type="entry name" value="Copper amine oxidase, domain N"/>
    <property type="match status" value="1"/>
</dbReference>
<dbReference type="SUPFAM" id="SSF48230">
    <property type="entry name" value="Chondroitin AC/alginate lyase"/>
    <property type="match status" value="1"/>
</dbReference>
<keyword evidence="2" id="KW-0326">Glycosidase</keyword>
<evidence type="ECO:0000256" key="2">
    <source>
        <dbReference type="ARBA" id="ARBA00023295"/>
    </source>
</evidence>
<evidence type="ECO:0000313" key="5">
    <source>
        <dbReference type="EMBL" id="HIV02610.1"/>
    </source>
</evidence>
<dbReference type="InterPro" id="IPR008929">
    <property type="entry name" value="Chondroitin_lyas"/>
</dbReference>
<accession>A0A9D1NGF5</accession>
<proteinExistence type="predicted"/>
<feature type="domain" description="F5/8 type C" evidence="4">
    <location>
        <begin position="785"/>
        <end position="931"/>
    </location>
</feature>
<dbReference type="Proteomes" id="UP000886743">
    <property type="component" value="Unassembled WGS sequence"/>
</dbReference>
<evidence type="ECO:0000256" key="1">
    <source>
        <dbReference type="ARBA" id="ARBA00004196"/>
    </source>
</evidence>
<protein>
    <submittedName>
        <fullName evidence="5">Discoidin domain-containing protein</fullName>
    </submittedName>
</protein>
<feature type="region of interest" description="Disordered" evidence="3">
    <location>
        <begin position="805"/>
        <end position="828"/>
    </location>
</feature>
<dbReference type="Pfam" id="PF00754">
    <property type="entry name" value="F5_F8_type_C"/>
    <property type="match status" value="1"/>
</dbReference>
<dbReference type="AlphaFoldDB" id="A0A9D1NGF5"/>
<dbReference type="EMBL" id="DVOF01000102">
    <property type="protein sequence ID" value="HIV02610.1"/>
    <property type="molecule type" value="Genomic_DNA"/>
</dbReference>
<sequence>QTVTIDGTAKIVIDSTEMVLPDGSIYTLDVPARITNDRTFLPLRALCEEILGKNVAWDDRGIIVISDEPYEITEENADIINDYLLYDRPDKEQIKALFDTYNQDVHPRVMINQEIYDRVVYNYANDADVKQWGDQIIDEADELLAKAAPTYTLQSNQLLLVSRDVYQRTQRLAMAYILTKDAAYAEGLYDVLEAAGNFPDWNPQHYLDVAEMTCAFAIGYDWLYDYWSDEQKAFLAQKIYEYGIVPTYAAYYGDLGSNGWWTPGNETNWNVVCNGGTLMGAVAIFEQYPDMCSDMIAMQVRDVETMMNHFYPDGAWYEGIIYWEYTMAYTVNMLSTLEACFGTDFNLSKAPGLSNSIYFNMAGDGGIGLNNFHDATIAHETTNTYFWLSNKYDLPGVTNVRLSRFAGGAATPTPFDLLWYDTSIKGTDFYLPKDTYMRGVEFVAMRNSWIDNEGAWLSYHGGVAEANHSHLDTGTFVFDLGGVRWAQDLGSDNYQLPGYFGDLKHTYYRLRPEGHNVYVIDPDNKEGQVLGHFAEVETLVSKERGAYSVLDMTPAYATWVNQARRGYMLADDRRSGVIRDEIEFNQEGREFWWFMHTPTNAEIEIVDKNTAYITSRGKTLKFMIDSDIADYEFGVMDAKPLDTSPNDPAQASNDGIQKLYLKGTAGKENYVVCKMILADDPDAGQPLDNTPIDEWSIPDGALQELPVLDMIAVDGVDIADFSPHATTYGRSVRFDNTSVPTVTARAAEGLAVEVIYGKTYADTIQIKVSDADDPSRYRIYSYQTTVMPELKDVGDYTRMQVVGHTASAEPEENHPAVNVSDNDTDPESRWAAENDAWLILDMGQEETIDAVGIAAWQGGERTYTFKIEVSTDGETWSEAIAPRGTDTANGEEIGIYDFPGGAVNARYVRYSGEGNSVNAWNSLTEIAVLKKK</sequence>
<dbReference type="GO" id="GO:0030313">
    <property type="term" value="C:cell envelope"/>
    <property type="evidence" value="ECO:0007669"/>
    <property type="project" value="UniProtKB-SubCell"/>
</dbReference>
<dbReference type="InterPro" id="IPR012854">
    <property type="entry name" value="Cu_amine_oxidase-like_N"/>
</dbReference>
<dbReference type="PROSITE" id="PS50022">
    <property type="entry name" value="FA58C_3"/>
    <property type="match status" value="1"/>
</dbReference>
<reference evidence="5" key="2">
    <citation type="journal article" date="2021" name="PeerJ">
        <title>Extensive microbial diversity within the chicken gut microbiome revealed by metagenomics and culture.</title>
        <authorList>
            <person name="Gilroy R."/>
            <person name="Ravi A."/>
            <person name="Getino M."/>
            <person name="Pursley I."/>
            <person name="Horton D.L."/>
            <person name="Alikhan N.F."/>
            <person name="Baker D."/>
            <person name="Gharbi K."/>
            <person name="Hall N."/>
            <person name="Watson M."/>
            <person name="Adriaenssens E.M."/>
            <person name="Foster-Nyarko E."/>
            <person name="Jarju S."/>
            <person name="Secka A."/>
            <person name="Antonio M."/>
            <person name="Oren A."/>
            <person name="Chaudhuri R.R."/>
            <person name="La Ragione R."/>
            <person name="Hildebrand F."/>
            <person name="Pallen M.J."/>
        </authorList>
    </citation>
    <scope>NUCLEOTIDE SEQUENCE</scope>
    <source>
        <strain evidence="5">4920</strain>
    </source>
</reference>
<dbReference type="Gene3D" id="3.30.457.10">
    <property type="entry name" value="Copper amine oxidase-like, N-terminal domain"/>
    <property type="match status" value="1"/>
</dbReference>
<dbReference type="PANTHER" id="PTHR38045:SF1">
    <property type="entry name" value="HEPARINASE II_III-LIKE PROTEIN"/>
    <property type="match status" value="1"/>
</dbReference>
<dbReference type="InterPro" id="IPR000421">
    <property type="entry name" value="FA58C"/>
</dbReference>
<gene>
    <name evidence="5" type="ORF">IAC74_03480</name>
</gene>
<dbReference type="SUPFAM" id="SSF49785">
    <property type="entry name" value="Galactose-binding domain-like"/>
    <property type="match status" value="1"/>
</dbReference>
<reference evidence="5" key="1">
    <citation type="submission" date="2020-10" db="EMBL/GenBank/DDBJ databases">
        <authorList>
            <person name="Gilroy R."/>
        </authorList>
    </citation>
    <scope>NUCLEOTIDE SEQUENCE</scope>
    <source>
        <strain evidence="5">4920</strain>
    </source>
</reference>
<dbReference type="GO" id="GO:0016798">
    <property type="term" value="F:hydrolase activity, acting on glycosyl bonds"/>
    <property type="evidence" value="ECO:0007669"/>
    <property type="project" value="UniProtKB-KW"/>
</dbReference>
<dbReference type="InterPro" id="IPR036582">
    <property type="entry name" value="Mao_N_sf"/>
</dbReference>
<dbReference type="GO" id="GO:0016829">
    <property type="term" value="F:lyase activity"/>
    <property type="evidence" value="ECO:0007669"/>
    <property type="project" value="InterPro"/>
</dbReference>
<dbReference type="Pfam" id="PF07833">
    <property type="entry name" value="Cu_amine_oxidN1"/>
    <property type="match status" value="1"/>
</dbReference>
<keyword evidence="2" id="KW-0378">Hydrolase</keyword>
<dbReference type="Gene3D" id="2.70.98.70">
    <property type="match status" value="1"/>
</dbReference>
<comment type="subcellular location">
    <subcellularLocation>
        <location evidence="1">Cell envelope</location>
    </subcellularLocation>
</comment>
<dbReference type="Pfam" id="PF07940">
    <property type="entry name" value="Hepar_II_III_C"/>
    <property type="match status" value="1"/>
</dbReference>
<dbReference type="Gene3D" id="1.50.10.100">
    <property type="entry name" value="Chondroitin AC/alginate lyase"/>
    <property type="match status" value="1"/>
</dbReference>
<evidence type="ECO:0000256" key="3">
    <source>
        <dbReference type="SAM" id="MobiDB-lite"/>
    </source>
</evidence>
<name>A0A9D1NGF5_9FIRM</name>
<dbReference type="PANTHER" id="PTHR38045">
    <property type="entry name" value="CHROMOSOME 1, WHOLE GENOME SHOTGUN SEQUENCE"/>
    <property type="match status" value="1"/>
</dbReference>
<comment type="caution">
    <text evidence="5">The sequence shown here is derived from an EMBL/GenBank/DDBJ whole genome shotgun (WGS) entry which is preliminary data.</text>
</comment>
<evidence type="ECO:0000259" key="4">
    <source>
        <dbReference type="PROSITE" id="PS50022"/>
    </source>
</evidence>
<dbReference type="Gene3D" id="2.60.120.260">
    <property type="entry name" value="Galactose-binding domain-like"/>
    <property type="match status" value="1"/>
</dbReference>
<dbReference type="InterPro" id="IPR008979">
    <property type="entry name" value="Galactose-bd-like_sf"/>
</dbReference>
<feature type="non-terminal residue" evidence="5">
    <location>
        <position position="1"/>
    </location>
</feature>
<evidence type="ECO:0000313" key="6">
    <source>
        <dbReference type="Proteomes" id="UP000886743"/>
    </source>
</evidence>